<dbReference type="InterPro" id="IPR011161">
    <property type="entry name" value="MHC_I-like_Ag-recog"/>
</dbReference>
<proteinExistence type="predicted"/>
<dbReference type="EMBL" id="JBHFQA010000020">
    <property type="protein sequence ID" value="KAL2080847.1"/>
    <property type="molecule type" value="Genomic_DNA"/>
</dbReference>
<reference evidence="3 4" key="1">
    <citation type="submission" date="2024-09" db="EMBL/GenBank/DDBJ databases">
        <title>A chromosome-level genome assembly of Gray's grenadier anchovy, Coilia grayii.</title>
        <authorList>
            <person name="Fu Z."/>
        </authorList>
    </citation>
    <scope>NUCLEOTIDE SEQUENCE [LARGE SCALE GENOMIC DNA]</scope>
    <source>
        <strain evidence="3">G4</strain>
        <tissue evidence="3">Muscle</tissue>
    </source>
</reference>
<dbReference type="InterPro" id="IPR050208">
    <property type="entry name" value="MHC_class-I_related"/>
</dbReference>
<organism evidence="3 4">
    <name type="scientific">Coilia grayii</name>
    <name type="common">Gray's grenadier anchovy</name>
    <dbReference type="NCBI Taxonomy" id="363190"/>
    <lineage>
        <taxon>Eukaryota</taxon>
        <taxon>Metazoa</taxon>
        <taxon>Chordata</taxon>
        <taxon>Craniata</taxon>
        <taxon>Vertebrata</taxon>
        <taxon>Euteleostomi</taxon>
        <taxon>Actinopterygii</taxon>
        <taxon>Neopterygii</taxon>
        <taxon>Teleostei</taxon>
        <taxon>Clupei</taxon>
        <taxon>Clupeiformes</taxon>
        <taxon>Clupeoidei</taxon>
        <taxon>Engraulidae</taxon>
        <taxon>Coilinae</taxon>
        <taxon>Coilia</taxon>
    </lineage>
</organism>
<comment type="caution">
    <text evidence="3">The sequence shown here is derived from an EMBL/GenBank/DDBJ whole genome shotgun (WGS) entry which is preliminary data.</text>
</comment>
<evidence type="ECO:0000256" key="1">
    <source>
        <dbReference type="ARBA" id="ARBA00023180"/>
    </source>
</evidence>
<keyword evidence="4" id="KW-1185">Reference proteome</keyword>
<dbReference type="Gene3D" id="2.60.40.10">
    <property type="entry name" value="Immunoglobulins"/>
    <property type="match status" value="1"/>
</dbReference>
<evidence type="ECO:0000313" key="4">
    <source>
        <dbReference type="Proteomes" id="UP001591681"/>
    </source>
</evidence>
<keyword evidence="1" id="KW-0325">Glycoprotein</keyword>
<accession>A0ABD1J1A6</accession>
<sequence length="324" mass="35822">MSTTTFASGTQPSFQQTTALNGMLLWHCDSVTRPEECKCPWVARSMSAEDRDKKNTLCAIESYEMEDLIAGLCVTVNCTSDVLQRGRGCAVSSDGSLLLYDRWGLRGEDFLSFDPEGLRWAELSPLASPVAQLWEGQRHMKEEFRSFLLNECQLSLQRLIQEWRAQNNTQEKTDVHVFARAGPGPGVVSLVCHVTHTESSGLLVQLRDRGNMLGPRPNGDGTFQQRLTADITADIVGDHTAVYQCNVQTKSKHIFVKWDGRTGGVSSVRPPDSSCCSCAFQVVKFLPWALLCLLMGSLPLLLICSAKLGQHTHTSISYSPSHLN</sequence>
<dbReference type="PANTHER" id="PTHR16675:SF160">
    <property type="entry name" value="T-CELL SURFACE GLYCOPROTEIN CD1A"/>
    <property type="match status" value="1"/>
</dbReference>
<gene>
    <name evidence="3" type="ORF">ACEWY4_022700</name>
</gene>
<dbReference type="InterPro" id="IPR037055">
    <property type="entry name" value="MHC_I-like_Ag-recog_sf"/>
</dbReference>
<dbReference type="InterPro" id="IPR013783">
    <property type="entry name" value="Ig-like_fold"/>
</dbReference>
<dbReference type="AlphaFoldDB" id="A0ABD1J1A6"/>
<feature type="domain" description="MHC class I-like antigen recognition-like" evidence="2">
    <location>
        <begin position="9"/>
        <end position="162"/>
    </location>
</feature>
<protein>
    <recommendedName>
        <fullName evidence="2">MHC class I-like antigen recognition-like domain-containing protein</fullName>
    </recommendedName>
</protein>
<dbReference type="Pfam" id="PF00129">
    <property type="entry name" value="MHC_I"/>
    <property type="match status" value="1"/>
</dbReference>
<dbReference type="Gene3D" id="3.30.500.10">
    <property type="entry name" value="MHC class I-like antigen recognition-like"/>
    <property type="match status" value="1"/>
</dbReference>
<name>A0ABD1J1A6_9TELE</name>
<evidence type="ECO:0000259" key="2">
    <source>
        <dbReference type="Pfam" id="PF00129"/>
    </source>
</evidence>
<dbReference type="SUPFAM" id="SSF54452">
    <property type="entry name" value="MHC antigen-recognition domain"/>
    <property type="match status" value="1"/>
</dbReference>
<evidence type="ECO:0000313" key="3">
    <source>
        <dbReference type="EMBL" id="KAL2080847.1"/>
    </source>
</evidence>
<dbReference type="InterPro" id="IPR011162">
    <property type="entry name" value="MHC_I/II-like_Ag-recog"/>
</dbReference>
<dbReference type="PANTHER" id="PTHR16675">
    <property type="entry name" value="MHC CLASS I-RELATED"/>
    <property type="match status" value="1"/>
</dbReference>
<dbReference type="Proteomes" id="UP001591681">
    <property type="component" value="Unassembled WGS sequence"/>
</dbReference>